<dbReference type="EMBL" id="DRGY01000059">
    <property type="protein sequence ID" value="HEA52265.1"/>
    <property type="molecule type" value="Genomic_DNA"/>
</dbReference>
<comment type="caution">
    <text evidence="8">The sequence shown here is derived from an EMBL/GenBank/DDBJ whole genome shotgun (WGS) entry which is preliminary data.</text>
</comment>
<evidence type="ECO:0000256" key="3">
    <source>
        <dbReference type="ARBA" id="ARBA00022491"/>
    </source>
</evidence>
<sequence>MQASLGDHYANPSKTSKSFYPCLVDIQSPHLSELATRIVIPLGKRSASKIASAARRRTLRSEAQKRLSRDAYCYVFWATFGNRSGCSIISSVRSTSRSGQ</sequence>
<dbReference type="Pfam" id="PF01845">
    <property type="entry name" value="CcdB"/>
    <property type="match status" value="1"/>
</dbReference>
<evidence type="ECO:0000256" key="2">
    <source>
        <dbReference type="ARBA" id="ARBA00015075"/>
    </source>
</evidence>
<keyword evidence="4" id="KW-0805">Transcription regulation</keyword>
<dbReference type="InterPro" id="IPR011067">
    <property type="entry name" value="Plasmid_toxin/cell-grow_inhib"/>
</dbReference>
<dbReference type="Proteomes" id="UP000885748">
    <property type="component" value="Unassembled WGS sequence"/>
</dbReference>
<organism evidence="8">
    <name type="scientific">Marinobacter antarcticus</name>
    <dbReference type="NCBI Taxonomy" id="564117"/>
    <lineage>
        <taxon>Bacteria</taxon>
        <taxon>Pseudomonadati</taxon>
        <taxon>Pseudomonadota</taxon>
        <taxon>Gammaproteobacteria</taxon>
        <taxon>Pseudomonadales</taxon>
        <taxon>Marinobacteraceae</taxon>
        <taxon>Marinobacter</taxon>
    </lineage>
</organism>
<evidence type="ECO:0000256" key="5">
    <source>
        <dbReference type="ARBA" id="ARBA00023163"/>
    </source>
</evidence>
<dbReference type="SUPFAM" id="SSF50118">
    <property type="entry name" value="Cell growth inhibitor/plasmid maintenance toxic component"/>
    <property type="match status" value="1"/>
</dbReference>
<accession>A0A831R324</accession>
<dbReference type="GO" id="GO:0008657">
    <property type="term" value="F:DNA topoisomerase type II (double strand cut, ATP-hydrolyzing) inhibitor activity"/>
    <property type="evidence" value="ECO:0007669"/>
    <property type="project" value="InterPro"/>
</dbReference>
<gene>
    <name evidence="8" type="ORF">ENI00_08090</name>
</gene>
<dbReference type="AlphaFoldDB" id="A0A831R324"/>
<keyword evidence="5" id="KW-0804">Transcription</keyword>
<evidence type="ECO:0000256" key="1">
    <source>
        <dbReference type="ARBA" id="ARBA00005230"/>
    </source>
</evidence>
<name>A0A831R324_9GAMM</name>
<evidence type="ECO:0000256" key="4">
    <source>
        <dbReference type="ARBA" id="ARBA00023015"/>
    </source>
</evidence>
<reference evidence="8" key="1">
    <citation type="journal article" date="2020" name="mSystems">
        <title>Genome- and Community-Level Interaction Insights into Carbon Utilization and Element Cycling Functions of Hydrothermarchaeota in Hydrothermal Sediment.</title>
        <authorList>
            <person name="Zhou Z."/>
            <person name="Liu Y."/>
            <person name="Xu W."/>
            <person name="Pan J."/>
            <person name="Luo Z.H."/>
            <person name="Li M."/>
        </authorList>
    </citation>
    <scope>NUCLEOTIDE SEQUENCE [LARGE SCALE GENOMIC DNA]</scope>
    <source>
        <strain evidence="8">HyVt-357</strain>
    </source>
</reference>
<dbReference type="InterPro" id="IPR002712">
    <property type="entry name" value="CcdB"/>
</dbReference>
<evidence type="ECO:0000313" key="8">
    <source>
        <dbReference type="EMBL" id="HEA52265.1"/>
    </source>
</evidence>
<proteinExistence type="inferred from homology"/>
<comment type="similarity">
    <text evidence="1">Belongs to the CcdB toxin family.</text>
</comment>
<protein>
    <recommendedName>
        <fullName evidence="2">Toxin CcdB</fullName>
    </recommendedName>
    <alternativeName>
        <fullName evidence="7">Cytotoxic protein CcdB</fullName>
    </alternativeName>
    <alternativeName>
        <fullName evidence="6">Protein LetD</fullName>
    </alternativeName>
</protein>
<dbReference type="Gene3D" id="2.30.30.110">
    <property type="match status" value="1"/>
</dbReference>
<evidence type="ECO:0000256" key="7">
    <source>
        <dbReference type="ARBA" id="ARBA00033135"/>
    </source>
</evidence>
<keyword evidence="3" id="KW-0678">Repressor</keyword>
<dbReference type="RefSeq" id="WP_304101149.1">
    <property type="nucleotide sequence ID" value="NZ_DRGY01000059.1"/>
</dbReference>
<dbReference type="GO" id="GO:0006276">
    <property type="term" value="P:plasmid maintenance"/>
    <property type="evidence" value="ECO:0007669"/>
    <property type="project" value="InterPro"/>
</dbReference>
<evidence type="ECO:0000256" key="6">
    <source>
        <dbReference type="ARBA" id="ARBA00029628"/>
    </source>
</evidence>